<dbReference type="SUPFAM" id="SSF54523">
    <property type="entry name" value="Pili subunits"/>
    <property type="match status" value="1"/>
</dbReference>
<evidence type="ECO:0000313" key="3">
    <source>
        <dbReference type="Proteomes" id="UP000438699"/>
    </source>
</evidence>
<dbReference type="NCBIfam" id="TIGR02532">
    <property type="entry name" value="IV_pilin_GFxxxE"/>
    <property type="match status" value="1"/>
</dbReference>
<keyword evidence="1" id="KW-1133">Transmembrane helix</keyword>
<dbReference type="InterPro" id="IPR012902">
    <property type="entry name" value="N_methyl_site"/>
</dbReference>
<evidence type="ECO:0000313" key="2">
    <source>
        <dbReference type="EMBL" id="KAB1442216.1"/>
    </source>
</evidence>
<keyword evidence="1" id="KW-0472">Membrane</keyword>
<dbReference type="InterPro" id="IPR045584">
    <property type="entry name" value="Pilin-like"/>
</dbReference>
<keyword evidence="3" id="KW-1185">Reference proteome</keyword>
<evidence type="ECO:0000256" key="1">
    <source>
        <dbReference type="SAM" id="Phobius"/>
    </source>
</evidence>
<reference evidence="2 3" key="1">
    <citation type="journal article" date="2017" name="Int. J. Syst. Evol. Microbiol.">
        <title>Desulfovibrio senegalensis sp. nov., a mesophilic sulfate reducer isolated from marine sediment.</title>
        <authorList>
            <person name="Thioye A."/>
            <person name="Gam Z.B.A."/>
            <person name="Mbengue M."/>
            <person name="Cayol J.L."/>
            <person name="Joseph-Bartoli M."/>
            <person name="Toure-Kane C."/>
            <person name="Labat M."/>
        </authorList>
    </citation>
    <scope>NUCLEOTIDE SEQUENCE [LARGE SCALE GENOMIC DNA]</scope>
    <source>
        <strain evidence="2 3">DSM 101509</strain>
    </source>
</reference>
<proteinExistence type="predicted"/>
<dbReference type="AlphaFoldDB" id="A0A6N6N5P9"/>
<dbReference type="Proteomes" id="UP000438699">
    <property type="component" value="Unassembled WGS sequence"/>
</dbReference>
<comment type="caution">
    <text evidence="2">The sequence shown here is derived from an EMBL/GenBank/DDBJ whole genome shotgun (WGS) entry which is preliminary data.</text>
</comment>
<name>A0A6N6N5P9_9BACT</name>
<dbReference type="RefSeq" id="WP_151150437.1">
    <property type="nucleotide sequence ID" value="NZ_WAIE01000002.1"/>
</dbReference>
<organism evidence="2 3">
    <name type="scientific">Pseudodesulfovibrio senegalensis</name>
    <dbReference type="NCBI Taxonomy" id="1721087"/>
    <lineage>
        <taxon>Bacteria</taxon>
        <taxon>Pseudomonadati</taxon>
        <taxon>Thermodesulfobacteriota</taxon>
        <taxon>Desulfovibrionia</taxon>
        <taxon>Desulfovibrionales</taxon>
        <taxon>Desulfovibrionaceae</taxon>
    </lineage>
</organism>
<accession>A0A6N6N5P9</accession>
<dbReference type="EMBL" id="WAIE01000002">
    <property type="protein sequence ID" value="KAB1442216.1"/>
    <property type="molecule type" value="Genomic_DNA"/>
</dbReference>
<dbReference type="Gene3D" id="3.30.700.10">
    <property type="entry name" value="Glycoprotein, Type 4 Pilin"/>
    <property type="match status" value="1"/>
</dbReference>
<protein>
    <submittedName>
        <fullName evidence="2">Type II secretion system protein</fullName>
    </submittedName>
</protein>
<sequence>MNKHRCRAFTIIELITVLVVLGILAAVIAPRFFDLQEDARLRAAEGAVAEGISRFRMSYENYQLATNGREPSQDSSGFTDVMGFAPDTDVDVGDYVLQYHLGSGGSAEIIEIRAYSKAEDGSAGNLLTSHNATWPEH</sequence>
<dbReference type="Pfam" id="PF07963">
    <property type="entry name" value="N_methyl"/>
    <property type="match status" value="1"/>
</dbReference>
<dbReference type="OrthoDB" id="5459763at2"/>
<gene>
    <name evidence="2" type="ORF">F8A88_07095</name>
</gene>
<feature type="transmembrane region" description="Helical" evidence="1">
    <location>
        <begin position="12"/>
        <end position="33"/>
    </location>
</feature>
<keyword evidence="1" id="KW-0812">Transmembrane</keyword>